<proteinExistence type="predicted"/>
<comment type="caution">
    <text evidence="1">The sequence shown here is derived from an EMBL/GenBank/DDBJ whole genome shotgun (WGS) entry which is preliminary data.</text>
</comment>
<sequence length="83" mass="9388">MTIEVNISIETMEEATGREVLEQDKFSYIIAQQILNDQKGLSLEALSRMIGSQPSTHKWNQERLGAFKNLAPIKQSLPSDRNV</sequence>
<evidence type="ECO:0000313" key="1">
    <source>
        <dbReference type="EMBL" id="MDW0111590.1"/>
    </source>
</evidence>
<reference evidence="1 2" key="1">
    <citation type="submission" date="2023-06" db="EMBL/GenBank/DDBJ databases">
        <title>Sporosarcina sp. nov., isolated from Korean traditional fermented seafood 'Jeotgal'.</title>
        <authorList>
            <person name="Yang A.I."/>
            <person name="Shin N.-R."/>
        </authorList>
    </citation>
    <scope>NUCLEOTIDE SEQUENCE [LARGE SCALE GENOMIC DNA]</scope>
    <source>
        <strain evidence="1 2">KCTC13119</strain>
    </source>
</reference>
<gene>
    <name evidence="1" type="ORF">QT711_00240</name>
</gene>
<accession>A0ABU4G3P9</accession>
<evidence type="ECO:0000313" key="2">
    <source>
        <dbReference type="Proteomes" id="UP001282284"/>
    </source>
</evidence>
<dbReference type="Proteomes" id="UP001282284">
    <property type="component" value="Unassembled WGS sequence"/>
</dbReference>
<protein>
    <submittedName>
        <fullName evidence="1">Uncharacterized protein</fullName>
    </submittedName>
</protein>
<dbReference type="EMBL" id="JAUBDI010000001">
    <property type="protein sequence ID" value="MDW0111590.1"/>
    <property type="molecule type" value="Genomic_DNA"/>
</dbReference>
<keyword evidence="2" id="KW-1185">Reference proteome</keyword>
<name>A0ABU4G3P9_9BACL</name>
<organism evidence="1 2">
    <name type="scientific">Sporosarcina saromensis</name>
    <dbReference type="NCBI Taxonomy" id="359365"/>
    <lineage>
        <taxon>Bacteria</taxon>
        <taxon>Bacillati</taxon>
        <taxon>Bacillota</taxon>
        <taxon>Bacilli</taxon>
        <taxon>Bacillales</taxon>
        <taxon>Caryophanaceae</taxon>
        <taxon>Sporosarcina</taxon>
    </lineage>
</organism>
<dbReference type="RefSeq" id="WP_317941486.1">
    <property type="nucleotide sequence ID" value="NZ_JAUBDI010000001.1"/>
</dbReference>